<dbReference type="PROSITE" id="PS00486">
    <property type="entry name" value="DNA_MISMATCH_REPAIR_2"/>
    <property type="match status" value="1"/>
</dbReference>
<feature type="transmembrane region" description="Helical" evidence="15">
    <location>
        <begin position="922"/>
        <end position="943"/>
    </location>
</feature>
<keyword evidence="13" id="KW-0469">Meiosis</keyword>
<proteinExistence type="inferred from homology"/>
<comment type="similarity">
    <text evidence="4">Belongs to the KISH family.</text>
</comment>
<comment type="similarity">
    <text evidence="3">Belongs to the DNA mismatch repair MutS family.</text>
</comment>
<dbReference type="SUPFAM" id="SSF53150">
    <property type="entry name" value="DNA repair protein MutS, domain II"/>
    <property type="match status" value="1"/>
</dbReference>
<dbReference type="InterPro" id="IPR007861">
    <property type="entry name" value="DNA_mismatch_repair_MutS_clamp"/>
</dbReference>
<evidence type="ECO:0000256" key="2">
    <source>
        <dbReference type="ARBA" id="ARBA00004614"/>
    </source>
</evidence>
<dbReference type="Pfam" id="PF00488">
    <property type="entry name" value="MutS_V"/>
    <property type="match status" value="1"/>
</dbReference>
<evidence type="ECO:0000256" key="5">
    <source>
        <dbReference type="ARBA" id="ARBA00022692"/>
    </source>
</evidence>
<feature type="compositionally biased region" description="Polar residues" evidence="14">
    <location>
        <begin position="72"/>
        <end position="87"/>
    </location>
</feature>
<dbReference type="InterPro" id="IPR045076">
    <property type="entry name" value="MutS"/>
</dbReference>
<name>A0ABY6UCK2_BIOOC</name>
<dbReference type="InterPro" id="IPR036187">
    <property type="entry name" value="DNA_mismatch_repair_MutS_sf"/>
</dbReference>
<keyword evidence="18" id="KW-1185">Reference proteome</keyword>
<dbReference type="SUPFAM" id="SSF48334">
    <property type="entry name" value="DNA repair protein MutS, domain III"/>
    <property type="match status" value="1"/>
</dbReference>
<dbReference type="InterPro" id="IPR027417">
    <property type="entry name" value="P-loop_NTPase"/>
</dbReference>
<dbReference type="Pfam" id="PF05188">
    <property type="entry name" value="MutS_II"/>
    <property type="match status" value="1"/>
</dbReference>
<reference evidence="17 18" key="1">
    <citation type="submission" date="2019-06" db="EMBL/GenBank/DDBJ databases">
        <authorList>
            <person name="Broberg M."/>
        </authorList>
    </citation>
    <scope>NUCLEOTIDE SEQUENCE [LARGE SCALE GENOMIC DNA]</scope>
</reference>
<dbReference type="Gene3D" id="3.40.50.300">
    <property type="entry name" value="P-loop containing nucleotide triphosphate hydrolases"/>
    <property type="match status" value="1"/>
</dbReference>
<feature type="compositionally biased region" description="Polar residues" evidence="14">
    <location>
        <begin position="14"/>
        <end position="32"/>
    </location>
</feature>
<dbReference type="InterPro" id="IPR036678">
    <property type="entry name" value="MutS_con_dom_sf"/>
</dbReference>
<evidence type="ECO:0000259" key="16">
    <source>
        <dbReference type="PROSITE" id="PS00486"/>
    </source>
</evidence>
<dbReference type="InterPro" id="IPR007696">
    <property type="entry name" value="DNA_mismatch_repair_MutS_core"/>
</dbReference>
<comment type="subcellular location">
    <subcellularLocation>
        <location evidence="2">Golgi apparatus membrane</location>
        <topology evidence="2">Single-pass type I membrane protein</topology>
    </subcellularLocation>
</comment>
<keyword evidence="6" id="KW-0732">Signal</keyword>
<dbReference type="Pfam" id="PF06842">
    <property type="entry name" value="DUF1242"/>
    <property type="match status" value="1"/>
</dbReference>
<dbReference type="EMBL" id="CABFNS010000795">
    <property type="protein sequence ID" value="VUC28891.1"/>
    <property type="molecule type" value="Genomic_DNA"/>
</dbReference>
<comment type="caution">
    <text evidence="17">The sequence shown here is derived from an EMBL/GenBank/DDBJ whole genome shotgun (WGS) entry which is preliminary data.</text>
</comment>
<evidence type="ECO:0000256" key="6">
    <source>
        <dbReference type="ARBA" id="ARBA00022729"/>
    </source>
</evidence>
<dbReference type="PANTHER" id="PTHR11361:SF21">
    <property type="entry name" value="MUTS PROTEIN HOMOLOG 4"/>
    <property type="match status" value="1"/>
</dbReference>
<keyword evidence="9 15" id="KW-1133">Transmembrane helix</keyword>
<organism evidence="17 18">
    <name type="scientific">Bionectria ochroleuca</name>
    <name type="common">Gliocladium roseum</name>
    <dbReference type="NCBI Taxonomy" id="29856"/>
    <lineage>
        <taxon>Eukaryota</taxon>
        <taxon>Fungi</taxon>
        <taxon>Dikarya</taxon>
        <taxon>Ascomycota</taxon>
        <taxon>Pezizomycotina</taxon>
        <taxon>Sordariomycetes</taxon>
        <taxon>Hypocreomycetidae</taxon>
        <taxon>Hypocreales</taxon>
        <taxon>Bionectriaceae</taxon>
        <taxon>Clonostachys</taxon>
    </lineage>
</organism>
<gene>
    <name evidence="17" type="ORF">CLO192961_LOCUS248190</name>
</gene>
<keyword evidence="5 15" id="KW-0812">Transmembrane</keyword>
<evidence type="ECO:0000256" key="15">
    <source>
        <dbReference type="SAM" id="Phobius"/>
    </source>
</evidence>
<dbReference type="Proteomes" id="UP000766486">
    <property type="component" value="Unassembled WGS sequence"/>
</dbReference>
<evidence type="ECO:0000256" key="8">
    <source>
        <dbReference type="ARBA" id="ARBA00022840"/>
    </source>
</evidence>
<evidence type="ECO:0000313" key="18">
    <source>
        <dbReference type="Proteomes" id="UP000766486"/>
    </source>
</evidence>
<comment type="function">
    <text evidence="1">Involved in the early part of the secretory pathway.</text>
</comment>
<dbReference type="InterPro" id="IPR000432">
    <property type="entry name" value="DNA_mismatch_repair_MutS_C"/>
</dbReference>
<feature type="compositionally biased region" description="Low complexity" evidence="14">
    <location>
        <begin position="38"/>
        <end position="47"/>
    </location>
</feature>
<evidence type="ECO:0000256" key="10">
    <source>
        <dbReference type="ARBA" id="ARBA00023034"/>
    </source>
</evidence>
<keyword evidence="8" id="KW-0067">ATP-binding</keyword>
<evidence type="ECO:0000256" key="7">
    <source>
        <dbReference type="ARBA" id="ARBA00022741"/>
    </source>
</evidence>
<dbReference type="SMART" id="SM00534">
    <property type="entry name" value="MUTSac"/>
    <property type="match status" value="1"/>
</dbReference>
<evidence type="ECO:0000256" key="4">
    <source>
        <dbReference type="ARBA" id="ARBA00008961"/>
    </source>
</evidence>
<keyword evidence="12 15" id="KW-0472">Membrane</keyword>
<evidence type="ECO:0000256" key="3">
    <source>
        <dbReference type="ARBA" id="ARBA00006271"/>
    </source>
</evidence>
<keyword evidence="11" id="KW-0238">DNA-binding</keyword>
<feature type="compositionally biased region" description="Low complexity" evidence="14">
    <location>
        <begin position="57"/>
        <end position="71"/>
    </location>
</feature>
<evidence type="ECO:0000256" key="12">
    <source>
        <dbReference type="ARBA" id="ARBA00023136"/>
    </source>
</evidence>
<evidence type="ECO:0000256" key="9">
    <source>
        <dbReference type="ARBA" id="ARBA00022989"/>
    </source>
</evidence>
<keyword evidence="7" id="KW-0547">Nucleotide-binding</keyword>
<evidence type="ECO:0000256" key="13">
    <source>
        <dbReference type="ARBA" id="ARBA00023254"/>
    </source>
</evidence>
<dbReference type="Pfam" id="PF05190">
    <property type="entry name" value="MutS_IV"/>
    <property type="match status" value="1"/>
</dbReference>
<dbReference type="SMART" id="SM00533">
    <property type="entry name" value="MUTSd"/>
    <property type="match status" value="1"/>
</dbReference>
<accession>A0ABY6UCK2</accession>
<keyword evidence="10" id="KW-0333">Golgi apparatus</keyword>
<evidence type="ECO:0000256" key="14">
    <source>
        <dbReference type="SAM" id="MobiDB-lite"/>
    </source>
</evidence>
<dbReference type="InterPro" id="IPR009653">
    <property type="entry name" value="Ksh1"/>
</dbReference>
<feature type="region of interest" description="Disordered" evidence="14">
    <location>
        <begin position="1"/>
        <end position="87"/>
    </location>
</feature>
<evidence type="ECO:0000256" key="11">
    <source>
        <dbReference type="ARBA" id="ARBA00023125"/>
    </source>
</evidence>
<protein>
    <recommendedName>
        <fullName evidence="16">DNA mismatch repair proteins mutS family domain-containing protein</fullName>
    </recommendedName>
</protein>
<evidence type="ECO:0000313" key="17">
    <source>
        <dbReference type="EMBL" id="VUC28891.1"/>
    </source>
</evidence>
<dbReference type="Pfam" id="PF05192">
    <property type="entry name" value="MutS_III"/>
    <property type="match status" value="1"/>
</dbReference>
<dbReference type="PANTHER" id="PTHR11361">
    <property type="entry name" value="DNA MISMATCH REPAIR PROTEIN MUTS FAMILY MEMBER"/>
    <property type="match status" value="1"/>
</dbReference>
<dbReference type="Gene3D" id="3.30.420.110">
    <property type="entry name" value="MutS, connector domain"/>
    <property type="match status" value="1"/>
</dbReference>
<dbReference type="InterPro" id="IPR007860">
    <property type="entry name" value="DNA_mmatch_repair_MutS_con_dom"/>
</dbReference>
<dbReference type="Gene3D" id="1.10.1420.10">
    <property type="match status" value="2"/>
</dbReference>
<evidence type="ECO:0000256" key="1">
    <source>
        <dbReference type="ARBA" id="ARBA00002154"/>
    </source>
</evidence>
<dbReference type="SUPFAM" id="SSF52540">
    <property type="entry name" value="P-loop containing nucleoside triphosphate hydrolases"/>
    <property type="match status" value="1"/>
</dbReference>
<feature type="domain" description="DNA mismatch repair proteins mutS family" evidence="16">
    <location>
        <begin position="699"/>
        <end position="715"/>
    </location>
</feature>
<sequence>MLPPGGIRALAPQDNDSQSIAGESSGYPSLTSYEYDDSASVSQTAESSSRRRRRSRSAMSRRTSFSRTPTSYLSTRPSTASGRKSRATTASSFLGTGDAQSIVCAISEARGVTPSVGIAFVNVSLGEVILSQICDNQNYSKTIHKLQLMSPSNILFPSTVCPPNRQSSLFQRVKETMPAYQVDGFDRSAWSESDGVEYIENLAFSTDIGPIKVAIEGKFYATTSFSAAMKYIEQNLEITFAHNSLRVSYTPSEDTMMIDISAFQSLEIMQNLRDAKSKSCLFGLLNATLTPMGGRMLRSNILQPPTNQENFIVPRYEALEELTSNEEMFREIRQSLKGFHDVEKLLTKLIITPTGTDVFLVENLINHVLMIKSFLEAIPGVFAALSSATSDLLVKARGFFNPHSTNRILRIIREVIEPDVTYMKTALDLRNQRTFAVKTGVSGILDVARQTYKELTEEIHQHVDMINDKYRLSIKLKYDNGRKYWFRLRAADIDGPLPQIFINAIKKKDQVECQTLELVKLNLRLSDASNEVVIRSDEIIYNLVKNLREEASVLFKISESIALVDMISSFAQLATTRDYIRPKIESTLALKAARHPILEKDVATSFVPNDYYSSEGSFCFHIVTGCNMSGKSTYIKTVALLQIMAQVGSFVPAEYAAFTIIHHIFARVSMDDSIESNLSTFSVEMREMAFILRNIDDKSMAIIDELGRGTSTRDGLAIAIAMSEALIQSRASVWFATHFIDVARVLADRPGVLNLHLSAKSSTTQDGRPQITMLYKVTSNSIDEEQNYGIHLARAMGLPLSFIETAERVSNDLRQRREAKQRSSESSKLNHRRRLILQLHEALKQARDSGNEAVLPGYLERLQEEFIVKMEEVERESLLLSPNATEARHHLAKTKNDSGSRKKQLAQETLQSPRMMSAIFNLHSIILVLLLAICTSTYVHAIFPRILDANKDGSLGIFWKFARIGERLSPYVSLACVLMAVG</sequence>